<feature type="region of interest" description="Disordered" evidence="10">
    <location>
        <begin position="821"/>
        <end position="852"/>
    </location>
</feature>
<feature type="transmembrane region" description="Helical" evidence="11">
    <location>
        <begin position="6"/>
        <end position="25"/>
    </location>
</feature>
<dbReference type="Gene3D" id="2.60.120.10">
    <property type="entry name" value="Jelly Rolls"/>
    <property type="match status" value="1"/>
</dbReference>
<evidence type="ECO:0000313" key="14">
    <source>
        <dbReference type="Proteomes" id="UP001596456"/>
    </source>
</evidence>
<feature type="transmembrane region" description="Helical" evidence="11">
    <location>
        <begin position="253"/>
        <end position="272"/>
    </location>
</feature>
<dbReference type="PANTHER" id="PTHR10110:SF86">
    <property type="entry name" value="SODIUM_HYDROGEN EXCHANGER 7"/>
    <property type="match status" value="1"/>
</dbReference>
<dbReference type="PROSITE" id="PS50042">
    <property type="entry name" value="CNMP_BINDING_3"/>
    <property type="match status" value="1"/>
</dbReference>
<feature type="transmembrane region" description="Helical" evidence="11">
    <location>
        <begin position="171"/>
        <end position="190"/>
    </location>
</feature>
<evidence type="ECO:0000256" key="11">
    <source>
        <dbReference type="SAM" id="Phobius"/>
    </source>
</evidence>
<keyword evidence="7" id="KW-0406">Ion transport</keyword>
<feature type="transmembrane region" description="Helical" evidence="11">
    <location>
        <begin position="104"/>
        <end position="123"/>
    </location>
</feature>
<evidence type="ECO:0000256" key="10">
    <source>
        <dbReference type="SAM" id="MobiDB-lite"/>
    </source>
</evidence>
<evidence type="ECO:0000256" key="5">
    <source>
        <dbReference type="ARBA" id="ARBA00022989"/>
    </source>
</evidence>
<evidence type="ECO:0000256" key="4">
    <source>
        <dbReference type="ARBA" id="ARBA00022692"/>
    </source>
</evidence>
<keyword evidence="14" id="KW-1185">Reference proteome</keyword>
<dbReference type="CDD" id="cd00038">
    <property type="entry name" value="CAP_ED"/>
    <property type="match status" value="1"/>
</dbReference>
<evidence type="ECO:0000256" key="9">
    <source>
        <dbReference type="ARBA" id="ARBA00023201"/>
    </source>
</evidence>
<evidence type="ECO:0000256" key="1">
    <source>
        <dbReference type="ARBA" id="ARBA00004651"/>
    </source>
</evidence>
<dbReference type="Gene3D" id="6.10.140.1330">
    <property type="match status" value="1"/>
</dbReference>
<dbReference type="Pfam" id="PF00027">
    <property type="entry name" value="cNMP_binding"/>
    <property type="match status" value="1"/>
</dbReference>
<name>A0ABW2KX58_9PROT</name>
<dbReference type="InterPro" id="IPR006153">
    <property type="entry name" value="Cation/H_exchanger_TM"/>
</dbReference>
<accession>A0ABW2KX58</accession>
<dbReference type="Pfam" id="PF00999">
    <property type="entry name" value="Na_H_Exchanger"/>
    <property type="match status" value="1"/>
</dbReference>
<dbReference type="SUPFAM" id="SSF51206">
    <property type="entry name" value="cAMP-binding domain-like"/>
    <property type="match status" value="1"/>
</dbReference>
<feature type="transmembrane region" description="Helical" evidence="11">
    <location>
        <begin position="292"/>
        <end position="312"/>
    </location>
</feature>
<dbReference type="EMBL" id="JBHTCM010000010">
    <property type="protein sequence ID" value="MFC7333908.1"/>
    <property type="molecule type" value="Genomic_DNA"/>
</dbReference>
<evidence type="ECO:0000256" key="6">
    <source>
        <dbReference type="ARBA" id="ARBA00023053"/>
    </source>
</evidence>
<keyword evidence="3" id="KW-1003">Cell membrane</keyword>
<keyword evidence="5 11" id="KW-1133">Transmembrane helix</keyword>
<protein>
    <submittedName>
        <fullName evidence="13">Cation:proton antiporter</fullName>
    </submittedName>
</protein>
<comment type="caution">
    <text evidence="13">The sequence shown here is derived from an EMBL/GenBank/DDBJ whole genome shotgun (WGS) entry which is preliminary data.</text>
</comment>
<feature type="transmembrane region" description="Helical" evidence="11">
    <location>
        <begin position="360"/>
        <end position="380"/>
    </location>
</feature>
<feature type="transmembrane region" description="Helical" evidence="11">
    <location>
        <begin position="324"/>
        <end position="348"/>
    </location>
</feature>
<feature type="compositionally biased region" description="Basic and acidic residues" evidence="10">
    <location>
        <begin position="821"/>
        <end position="830"/>
    </location>
</feature>
<feature type="domain" description="Cyclic nucleotide-binding" evidence="12">
    <location>
        <begin position="706"/>
        <end position="820"/>
    </location>
</feature>
<evidence type="ECO:0000313" key="13">
    <source>
        <dbReference type="EMBL" id="MFC7333908.1"/>
    </source>
</evidence>
<dbReference type="SMART" id="SM00100">
    <property type="entry name" value="cNMP"/>
    <property type="match status" value="1"/>
</dbReference>
<proteinExistence type="predicted"/>
<evidence type="ECO:0000256" key="2">
    <source>
        <dbReference type="ARBA" id="ARBA00022448"/>
    </source>
</evidence>
<gene>
    <name evidence="13" type="ORF">ACFQPS_12110</name>
</gene>
<dbReference type="InterPro" id="IPR014710">
    <property type="entry name" value="RmlC-like_jellyroll"/>
</dbReference>
<evidence type="ECO:0000256" key="8">
    <source>
        <dbReference type="ARBA" id="ARBA00023136"/>
    </source>
</evidence>
<evidence type="ECO:0000256" key="7">
    <source>
        <dbReference type="ARBA" id="ARBA00023065"/>
    </source>
</evidence>
<dbReference type="InterPro" id="IPR000595">
    <property type="entry name" value="cNMP-bd_dom"/>
</dbReference>
<dbReference type="InterPro" id="IPR018422">
    <property type="entry name" value="Cation/H_exchanger_CPA1"/>
</dbReference>
<feature type="transmembrane region" description="Helical" evidence="11">
    <location>
        <begin position="71"/>
        <end position="92"/>
    </location>
</feature>
<feature type="transmembrane region" description="Helical" evidence="11">
    <location>
        <begin position="392"/>
        <end position="416"/>
    </location>
</feature>
<keyword evidence="9" id="KW-0739">Sodium transport</keyword>
<comment type="subcellular location">
    <subcellularLocation>
        <location evidence="1">Cell membrane</location>
        <topology evidence="1">Multi-pass membrane protein</topology>
    </subcellularLocation>
</comment>
<evidence type="ECO:0000259" key="12">
    <source>
        <dbReference type="PROSITE" id="PS50042"/>
    </source>
</evidence>
<sequence length="852" mass="92501">MADLPSVLIIIAVLFCVTALVQPLAQRLRLSYTVLLALVGVLIGAVSTFLLTTSLTDLFNVPAGLILGFPVTSQVFLFVFLPVLLFQASLTLDVRRIAEDAAPILLMAVVAVVVTTAVVGFALEPFAGVPLAVCLMLGAIVATTDPAAVVAIFRDLGAPARLSRLVEGESLLNDATAIAIFTALLAFITAADEPEVGATLAGFARSFGGGLLVGLLFARGIAALLPLVRDIRTAEVTLTVALPYLAYIVSERYLGVSGVTACVTAGLLLGAIGRTRVSPRNWRFLEEVWEQIAFWAGSLVFILAAILVPRLLTGLGWREVGLVAILVLACLVARALVLFLLLPLLSWLRLGQAVSTPYKVVILWGGLRGAVTLALGLAVTENPVFPPEVQRFVAILATGYVLFTLLVNGTTLRPLIRLLGLDRLSPLDQALRRRVVALSLVAVRDAVERAATAYHIPPEVASEVARPYADRIAAAGDDREEAIADRDRLNIALVALAGREREALLEHFHRKTASPHVLEAMLQQSDRLVEAARRGGRSEYNREARHWLGFGPAFVLATALHRHLRVERLLANRLADRFETLLVSRIVLEDLRHFAAGRLATVLGERLAGLVGGILAQRIDATNRALEALWLQYPHYARAMQRRFLRQYALRLEEAEHTTLLNDGLIGQELYHNLLNDVAVETPAAAARPRLDIRLDGRTLIEQFPLFSNLSEAQVAQVAALLSPRFARPGERLMARGERADGMFFIASGAVEIATGDQRVRLGRGDFFGEMGLLGRRRRAADVTALVHCHLLELGAADFRALLKGNPELALRIRTVAEDRRRMNQADAARRTGPTTVPPDRAVTTEQGGFRT</sequence>
<dbReference type="InterPro" id="IPR018488">
    <property type="entry name" value="cNMP-bd_CS"/>
</dbReference>
<dbReference type="InterPro" id="IPR018490">
    <property type="entry name" value="cNMP-bd_dom_sf"/>
</dbReference>
<dbReference type="RefSeq" id="WP_377359293.1">
    <property type="nucleotide sequence ID" value="NZ_JBHTCM010000010.1"/>
</dbReference>
<evidence type="ECO:0000256" key="3">
    <source>
        <dbReference type="ARBA" id="ARBA00022475"/>
    </source>
</evidence>
<dbReference type="PANTHER" id="PTHR10110">
    <property type="entry name" value="SODIUM/HYDROGEN EXCHANGER"/>
    <property type="match status" value="1"/>
</dbReference>
<dbReference type="Proteomes" id="UP001596456">
    <property type="component" value="Unassembled WGS sequence"/>
</dbReference>
<feature type="transmembrane region" description="Helical" evidence="11">
    <location>
        <begin position="129"/>
        <end position="150"/>
    </location>
</feature>
<dbReference type="PROSITE" id="PS00889">
    <property type="entry name" value="CNMP_BINDING_2"/>
    <property type="match status" value="1"/>
</dbReference>
<organism evidence="13 14">
    <name type="scientific">Rhodocista pekingensis</name>
    <dbReference type="NCBI Taxonomy" id="201185"/>
    <lineage>
        <taxon>Bacteria</taxon>
        <taxon>Pseudomonadati</taxon>
        <taxon>Pseudomonadota</taxon>
        <taxon>Alphaproteobacteria</taxon>
        <taxon>Rhodospirillales</taxon>
        <taxon>Azospirillaceae</taxon>
        <taxon>Rhodocista</taxon>
    </lineage>
</organism>
<keyword evidence="2" id="KW-0813">Transport</keyword>
<reference evidence="14" key="1">
    <citation type="journal article" date="2019" name="Int. J. Syst. Evol. Microbiol.">
        <title>The Global Catalogue of Microorganisms (GCM) 10K type strain sequencing project: providing services to taxonomists for standard genome sequencing and annotation.</title>
        <authorList>
            <consortium name="The Broad Institute Genomics Platform"/>
            <consortium name="The Broad Institute Genome Sequencing Center for Infectious Disease"/>
            <person name="Wu L."/>
            <person name="Ma J."/>
        </authorList>
    </citation>
    <scope>NUCLEOTIDE SEQUENCE [LARGE SCALE GENOMIC DNA]</scope>
    <source>
        <strain evidence="14">CGMCC 1.16275</strain>
    </source>
</reference>
<keyword evidence="4 11" id="KW-0812">Transmembrane</keyword>
<keyword evidence="6" id="KW-0915">Sodium</keyword>
<feature type="transmembrane region" description="Helical" evidence="11">
    <location>
        <begin position="32"/>
        <end position="51"/>
    </location>
</feature>
<feature type="transmembrane region" description="Helical" evidence="11">
    <location>
        <begin position="196"/>
        <end position="218"/>
    </location>
</feature>
<keyword evidence="8 11" id="KW-0472">Membrane</keyword>